<feature type="transmembrane region" description="Helical" evidence="1">
    <location>
        <begin position="185"/>
        <end position="210"/>
    </location>
</feature>
<accession>A0A3G3K0S2</accession>
<dbReference type="PANTHER" id="PTHR35337">
    <property type="entry name" value="SLR1478 PROTEIN"/>
    <property type="match status" value="1"/>
</dbReference>
<feature type="transmembrane region" description="Helical" evidence="1">
    <location>
        <begin position="32"/>
        <end position="52"/>
    </location>
</feature>
<dbReference type="PANTHER" id="PTHR35337:SF1">
    <property type="entry name" value="SLR1478 PROTEIN"/>
    <property type="match status" value="1"/>
</dbReference>
<feature type="transmembrane region" description="Helical" evidence="1">
    <location>
        <begin position="153"/>
        <end position="173"/>
    </location>
</feature>
<keyword evidence="1" id="KW-1133">Transmembrane helix</keyword>
<feature type="transmembrane region" description="Helical" evidence="1">
    <location>
        <begin position="99"/>
        <end position="125"/>
    </location>
</feature>
<proteinExistence type="predicted"/>
<dbReference type="AlphaFoldDB" id="A0A3G3K0S2"/>
<evidence type="ECO:0000256" key="1">
    <source>
        <dbReference type="SAM" id="Phobius"/>
    </source>
</evidence>
<evidence type="ECO:0000313" key="3">
    <source>
        <dbReference type="Proteomes" id="UP000269097"/>
    </source>
</evidence>
<name>A0A3G3K0S2_9BACL</name>
<keyword evidence="1" id="KW-0472">Membrane</keyword>
<sequence length="221" mass="24162">MYGLTLGLILFPQREEIRMFTRRALALSWREIRPYVVFSALLFFAGIIVGGAPNGSMDWLRDQLKGIGDLADKARQADNPQLAFFRIIFINNLSKSVMAMYIGIVAGIFPFIMLLTNGMIIGYLFGGMADQGENVWLLVAKGILPHGILELPALFLACGFGMRLGFTLIKGIFRSALGKPEPWGAFVRTAAGTIPALVLIALMLLVAAGIESTVTYWLMGS</sequence>
<dbReference type="KEGG" id="coh:EAV92_16445"/>
<dbReference type="Pfam" id="PF01944">
    <property type="entry name" value="SpoIIM"/>
    <property type="match status" value="1"/>
</dbReference>
<dbReference type="Proteomes" id="UP000269097">
    <property type="component" value="Chromosome"/>
</dbReference>
<protein>
    <submittedName>
        <fullName evidence="2">Stage II sporulation protein M</fullName>
    </submittedName>
</protein>
<keyword evidence="1" id="KW-0812">Transmembrane</keyword>
<keyword evidence="3" id="KW-1185">Reference proteome</keyword>
<reference evidence="2 3" key="1">
    <citation type="submission" date="2018-10" db="EMBL/GenBank/DDBJ databases">
        <title>Genome Sequence of Cohnella sp.</title>
        <authorList>
            <person name="Srinivasan S."/>
            <person name="Kim M.K."/>
        </authorList>
    </citation>
    <scope>NUCLEOTIDE SEQUENCE [LARGE SCALE GENOMIC DNA]</scope>
    <source>
        <strain evidence="2 3">18JY8-7</strain>
    </source>
</reference>
<evidence type="ECO:0000313" key="2">
    <source>
        <dbReference type="EMBL" id="AYQ74012.1"/>
    </source>
</evidence>
<gene>
    <name evidence="2" type="ORF">EAV92_16445</name>
</gene>
<organism evidence="2 3">
    <name type="scientific">Cohnella candidum</name>
    <dbReference type="NCBI Taxonomy" id="2674991"/>
    <lineage>
        <taxon>Bacteria</taxon>
        <taxon>Bacillati</taxon>
        <taxon>Bacillota</taxon>
        <taxon>Bacilli</taxon>
        <taxon>Bacillales</taxon>
        <taxon>Paenibacillaceae</taxon>
        <taxon>Cohnella</taxon>
    </lineage>
</organism>
<dbReference type="InterPro" id="IPR002798">
    <property type="entry name" value="SpoIIM-like"/>
</dbReference>
<dbReference type="EMBL" id="CP033433">
    <property type="protein sequence ID" value="AYQ74012.1"/>
    <property type="molecule type" value="Genomic_DNA"/>
</dbReference>